<dbReference type="InterPro" id="IPR050716">
    <property type="entry name" value="MAGUK"/>
</dbReference>
<dbReference type="GO" id="GO:0005886">
    <property type="term" value="C:plasma membrane"/>
    <property type="evidence" value="ECO:0007669"/>
    <property type="project" value="UniProtKB-ARBA"/>
</dbReference>
<dbReference type="GO" id="GO:0005911">
    <property type="term" value="C:cell-cell junction"/>
    <property type="evidence" value="ECO:0007669"/>
    <property type="project" value="UniProtKB-ARBA"/>
</dbReference>
<dbReference type="Gene3D" id="2.30.42.10">
    <property type="match status" value="1"/>
</dbReference>
<dbReference type="Pfam" id="PF00595">
    <property type="entry name" value="PDZ"/>
    <property type="match status" value="1"/>
</dbReference>
<feature type="domain" description="L27" evidence="10">
    <location>
        <begin position="742"/>
        <end position="804"/>
    </location>
</feature>
<feature type="region of interest" description="Disordered" evidence="6">
    <location>
        <begin position="512"/>
        <end position="626"/>
    </location>
</feature>
<feature type="region of interest" description="Disordered" evidence="6">
    <location>
        <begin position="408"/>
        <end position="474"/>
    </location>
</feature>
<feature type="coiled-coil region" evidence="5">
    <location>
        <begin position="1208"/>
        <end position="1259"/>
    </location>
</feature>
<feature type="compositionally biased region" description="Low complexity" evidence="6">
    <location>
        <begin position="310"/>
        <end position="327"/>
    </location>
</feature>
<dbReference type="PANTHER" id="PTHR23122">
    <property type="entry name" value="MEMBRANE-ASSOCIATED GUANYLATE KINASE MAGUK"/>
    <property type="match status" value="1"/>
</dbReference>
<evidence type="ECO:0000256" key="3">
    <source>
        <dbReference type="ARBA" id="ARBA00022737"/>
    </source>
</evidence>
<evidence type="ECO:0000256" key="1">
    <source>
        <dbReference type="ARBA" id="ARBA00007014"/>
    </source>
</evidence>
<dbReference type="AlphaFoldDB" id="A0A151X702"/>
<feature type="domain" description="SH3" evidence="7">
    <location>
        <begin position="925"/>
        <end position="996"/>
    </location>
</feature>
<keyword evidence="5" id="KW-0175">Coiled coil</keyword>
<dbReference type="Pfam" id="PF07653">
    <property type="entry name" value="SH3_2"/>
    <property type="match status" value="1"/>
</dbReference>
<feature type="compositionally biased region" description="Basic and acidic residues" evidence="6">
    <location>
        <begin position="550"/>
        <end position="564"/>
    </location>
</feature>
<dbReference type="PROSITE" id="PS51022">
    <property type="entry name" value="L27"/>
    <property type="match status" value="1"/>
</dbReference>
<dbReference type="InterPro" id="IPR001452">
    <property type="entry name" value="SH3_domain"/>
</dbReference>
<dbReference type="InterPro" id="IPR004172">
    <property type="entry name" value="L27_dom"/>
</dbReference>
<dbReference type="InterPro" id="IPR001478">
    <property type="entry name" value="PDZ"/>
</dbReference>
<dbReference type="Proteomes" id="UP000075809">
    <property type="component" value="Unassembled WGS sequence"/>
</dbReference>
<dbReference type="SMART" id="SM00326">
    <property type="entry name" value="SH3"/>
    <property type="match status" value="1"/>
</dbReference>
<dbReference type="CDD" id="cd00071">
    <property type="entry name" value="GMPK"/>
    <property type="match status" value="1"/>
</dbReference>
<feature type="domain" description="PDZ" evidence="9">
    <location>
        <begin position="834"/>
        <end position="913"/>
    </location>
</feature>
<dbReference type="FunFam" id="2.30.42.10:FF:000088">
    <property type="entry name" value="MAGUK p55 subfamily member 5"/>
    <property type="match status" value="1"/>
</dbReference>
<feature type="compositionally biased region" description="Pro residues" evidence="6">
    <location>
        <begin position="810"/>
        <end position="819"/>
    </location>
</feature>
<keyword evidence="12" id="KW-1185">Reference proteome</keyword>
<dbReference type="PROSITE" id="PS00856">
    <property type="entry name" value="GUANYLATE_KINASE_1"/>
    <property type="match status" value="1"/>
</dbReference>
<evidence type="ECO:0000313" key="11">
    <source>
        <dbReference type="EMBL" id="KYQ56145.1"/>
    </source>
</evidence>
<reference evidence="11 12" key="1">
    <citation type="submission" date="2015-09" db="EMBL/GenBank/DDBJ databases">
        <title>Trachymyrmex zeteki WGS genome.</title>
        <authorList>
            <person name="Nygaard S."/>
            <person name="Hu H."/>
            <person name="Boomsma J."/>
            <person name="Zhang G."/>
        </authorList>
    </citation>
    <scope>NUCLEOTIDE SEQUENCE [LARGE SCALE GENOMIC DNA]</scope>
    <source>
        <strain evidence="11">Tzet28-1</strain>
        <tissue evidence="11">Whole body</tissue>
    </source>
</reference>
<dbReference type="InterPro" id="IPR020590">
    <property type="entry name" value="Guanylate_kinase_CS"/>
</dbReference>
<dbReference type="Gene3D" id="3.40.50.300">
    <property type="entry name" value="P-loop containing nucleotide triphosphate hydrolases"/>
    <property type="match status" value="1"/>
</dbReference>
<feature type="region of interest" description="Disordered" evidence="6">
    <location>
        <begin position="803"/>
        <end position="824"/>
    </location>
</feature>
<gene>
    <name evidence="11" type="ORF">ALC60_04933</name>
</gene>
<dbReference type="Pfam" id="PF00625">
    <property type="entry name" value="Guanylate_kin"/>
    <property type="match status" value="1"/>
</dbReference>
<feature type="compositionally biased region" description="Basic and acidic residues" evidence="6">
    <location>
        <begin position="526"/>
        <end position="535"/>
    </location>
</feature>
<feature type="compositionally biased region" description="Basic and acidic residues" evidence="6">
    <location>
        <begin position="419"/>
        <end position="433"/>
    </location>
</feature>
<dbReference type="EMBL" id="KQ982459">
    <property type="protein sequence ID" value="KYQ56145.1"/>
    <property type="molecule type" value="Genomic_DNA"/>
</dbReference>
<evidence type="ECO:0000259" key="8">
    <source>
        <dbReference type="PROSITE" id="PS50052"/>
    </source>
</evidence>
<evidence type="ECO:0000256" key="2">
    <source>
        <dbReference type="ARBA" id="ARBA00022443"/>
    </source>
</evidence>
<evidence type="ECO:0000259" key="7">
    <source>
        <dbReference type="PROSITE" id="PS50002"/>
    </source>
</evidence>
<dbReference type="PROSITE" id="PS50106">
    <property type="entry name" value="PDZ"/>
    <property type="match status" value="1"/>
</dbReference>
<evidence type="ECO:0000256" key="4">
    <source>
        <dbReference type="PROSITE-ProRule" id="PRU00192"/>
    </source>
</evidence>
<dbReference type="Gene3D" id="2.30.30.40">
    <property type="entry name" value="SH3 Domains"/>
    <property type="match status" value="1"/>
</dbReference>
<evidence type="ECO:0000259" key="9">
    <source>
        <dbReference type="PROSITE" id="PS50106"/>
    </source>
</evidence>
<dbReference type="PROSITE" id="PS50052">
    <property type="entry name" value="GUANYLATE_KINASE_2"/>
    <property type="match status" value="1"/>
</dbReference>
<keyword evidence="2 4" id="KW-0728">SH3 domain</keyword>
<dbReference type="CDD" id="cd12036">
    <property type="entry name" value="SH3_MPP5"/>
    <property type="match status" value="1"/>
</dbReference>
<dbReference type="InterPro" id="IPR027417">
    <property type="entry name" value="P-loop_NTPase"/>
</dbReference>
<sequence>MSKFFRKLIFCGCSSRSGYDSRSIVVDESIVDDPPPKFTEPSNYELEPDDVAKHFDLSTIKFIDDEEADEDAACTKNEELDGPNGSGRIRDAWVIAVERNARERLQKLTALQKIQPRDIHSILHQRTINSVASTSEDSTSKDVSNGQITVTLADKELETNSFSTKLSNGTIPKGLGKEADIRVENTSQERKDALEKQHSCEEANLLIKDVINCTDVPCVNSQRHKLASVCRPRSASDLDLSLNLKNETLKTRTIADGRARLVSNDRTHDVTDAARTINVHNGLQPSMLKIELNIEDEEEKVKATRKNLGDDSASPRSSSGRSDSTAPLDTSLMLRHSKSHKDSPTYDVRRIDLGSPCRSVVPDIKVAPLFGRTRDATSFDNPAYGLTDLQDLQGLLRSDEMSDLTRLIDEQSSIPRTPQDQDKVSPVRVKDQQMESSQTDNLSSSSSSSRQRTKKKRHQQISSGYSTLRSEASGDLEHNADRSFLVVGRKPYREVAVDCPPDFVPVTKCHPIYPPPNKTPGNSKHNTLEPKRDRATSAGLNGVKPAIPPRDQKRAPARPPKDNLRLSTQNNNVETSDNANAEPTQQQLHSIRKYQEQLRKRKDEEERQEMLSRSLRGSKKLQALESHATSLSGQENLAYAQDEVTTGVSRITHATPNAVQEVEEPPRPLTYGEVVATLERLQLQLRNISGALGISGSGVEAELEAVRTLLVQNRFASALATRHTLKSRLRASKIFKHHADDASSLARDCVDILEKWQSSSTATGVGGAETIAAVEELTSILTSYDMEALLLAHDSIVSYVEGLQRKQSPSSPPSGPPSPTSSWKDSRVVDNIKIIRIEKTNEPLGATVRNEGDAVIIGRVVRGGAADKSGLLHEGDEVLEVNGVEMRGKTVNEVCDILAGMQGSLTFLVLPAPTNHRNNLRREDTTQIHIRAHFDYDPEEDPYIPCRELGVSFQKGDILHVISQEDPNWWQAYREGEEDQTLAGLIPSRAFQHQRESMKQTIAGDKSTMRGSKKSSTLLCARKNPKKKKRNKFGANFNDDGYPLYATTAIDDYDSEEVLTYEEVALYYPRANHKRPIVLIGPPNIGRHELRQRLMQDSERFAAAIPHTSRPKKDSEVDGQDYHFISRAQFESDILCRKFVEHGEYEKAYYGTSVEAIRTVVNSGKICVLNLHPQSLKILRNSDLKPYVVFIAPPSLEKLRQKRIKNNESFKEEELKDIIEKAREMEDKYGHLFDMLIVNNDTDRAYNQLLTEINSLEREPQWVPASWVQ</sequence>
<proteinExistence type="inferred from homology"/>
<comment type="similarity">
    <text evidence="1">Belongs to the MAGUK family.</text>
</comment>
<feature type="compositionally biased region" description="Polar residues" evidence="6">
    <location>
        <begin position="460"/>
        <end position="470"/>
    </location>
</feature>
<feature type="domain" description="Guanylate kinase-like" evidence="8">
    <location>
        <begin position="1074"/>
        <end position="1254"/>
    </location>
</feature>
<dbReference type="SUPFAM" id="SSF50156">
    <property type="entry name" value="PDZ domain-like"/>
    <property type="match status" value="1"/>
</dbReference>
<dbReference type="FunFam" id="3.30.63.10:FF:000002">
    <property type="entry name" value="Guanylate kinase 1"/>
    <property type="match status" value="1"/>
</dbReference>
<keyword evidence="3" id="KW-0677">Repeat</keyword>
<dbReference type="SUPFAM" id="SSF50044">
    <property type="entry name" value="SH3-domain"/>
    <property type="match status" value="1"/>
</dbReference>
<accession>A0A151X702</accession>
<evidence type="ECO:0000313" key="12">
    <source>
        <dbReference type="Proteomes" id="UP000075809"/>
    </source>
</evidence>
<feature type="compositionally biased region" description="Basic and acidic residues" evidence="6">
    <location>
        <begin position="593"/>
        <end position="610"/>
    </location>
</feature>
<evidence type="ECO:0000259" key="10">
    <source>
        <dbReference type="PROSITE" id="PS51022"/>
    </source>
</evidence>
<dbReference type="InterPro" id="IPR008145">
    <property type="entry name" value="GK/Ca_channel_bsu"/>
</dbReference>
<protein>
    <submittedName>
        <fullName evidence="11">MAGUK p55 subfamily member 5</fullName>
    </submittedName>
</protein>
<dbReference type="InterPro" id="IPR035601">
    <property type="entry name" value="MPP5_SH3"/>
</dbReference>
<name>A0A151X702_9HYME</name>
<evidence type="ECO:0000256" key="6">
    <source>
        <dbReference type="SAM" id="MobiDB-lite"/>
    </source>
</evidence>
<dbReference type="STRING" id="64791.A0A151X702"/>
<dbReference type="PROSITE" id="PS50002">
    <property type="entry name" value="SH3"/>
    <property type="match status" value="1"/>
</dbReference>
<dbReference type="SMART" id="SM00228">
    <property type="entry name" value="PDZ"/>
    <property type="match status" value="1"/>
</dbReference>
<dbReference type="InterPro" id="IPR036034">
    <property type="entry name" value="PDZ_sf"/>
</dbReference>
<feature type="region of interest" description="Disordered" evidence="6">
    <location>
        <begin position="301"/>
        <end position="348"/>
    </location>
</feature>
<dbReference type="FunFam" id="3.40.50.300:FF:000469">
    <property type="entry name" value="MAGUK p55 subfamily member 5"/>
    <property type="match status" value="1"/>
</dbReference>
<dbReference type="InterPro" id="IPR008144">
    <property type="entry name" value="Guanylate_kin-like_dom"/>
</dbReference>
<evidence type="ECO:0000256" key="5">
    <source>
        <dbReference type="SAM" id="Coils"/>
    </source>
</evidence>
<organism evidence="11 12">
    <name type="scientific">Mycetomoellerius zeteki</name>
    <dbReference type="NCBI Taxonomy" id="64791"/>
    <lineage>
        <taxon>Eukaryota</taxon>
        <taxon>Metazoa</taxon>
        <taxon>Ecdysozoa</taxon>
        <taxon>Arthropoda</taxon>
        <taxon>Hexapoda</taxon>
        <taxon>Insecta</taxon>
        <taxon>Pterygota</taxon>
        <taxon>Neoptera</taxon>
        <taxon>Endopterygota</taxon>
        <taxon>Hymenoptera</taxon>
        <taxon>Apocrita</taxon>
        <taxon>Aculeata</taxon>
        <taxon>Formicoidea</taxon>
        <taxon>Formicidae</taxon>
        <taxon>Myrmicinae</taxon>
        <taxon>Mycetomoellerius</taxon>
    </lineage>
</organism>
<dbReference type="SMART" id="SM00072">
    <property type="entry name" value="GuKc"/>
    <property type="match status" value="1"/>
</dbReference>
<dbReference type="InterPro" id="IPR036028">
    <property type="entry name" value="SH3-like_dom_sf"/>
</dbReference>
<dbReference type="SUPFAM" id="SSF52540">
    <property type="entry name" value="P-loop containing nucleoside triphosphate hydrolases"/>
    <property type="match status" value="1"/>
</dbReference>
<feature type="compositionally biased region" description="Polar residues" evidence="6">
    <location>
        <begin position="565"/>
        <end position="589"/>
    </location>
</feature>
<dbReference type="CDD" id="cd06798">
    <property type="entry name" value="PDZ_MPP5-like"/>
    <property type="match status" value="1"/>
</dbReference>